<evidence type="ECO:0000313" key="10">
    <source>
        <dbReference type="EMBL" id="RHM15367.1"/>
    </source>
</evidence>
<evidence type="ECO:0000256" key="5">
    <source>
        <dbReference type="ARBA" id="ARBA00022438"/>
    </source>
</evidence>
<dbReference type="GO" id="GO:0006508">
    <property type="term" value="P:proteolysis"/>
    <property type="evidence" value="ECO:0007669"/>
    <property type="project" value="UniProtKB-KW"/>
</dbReference>
<evidence type="ECO:0000256" key="9">
    <source>
        <dbReference type="ARBA" id="ARBA00023049"/>
    </source>
</evidence>
<comment type="cofactor">
    <cofactor evidence="2">
        <name>Mg(2+)</name>
        <dbReference type="ChEBI" id="CHEBI:18420"/>
    </cofactor>
</comment>
<accession>A0A415PRI0</accession>
<sequence>MNKEIIQTYAKLVIVKGVNVQKGQTLLINADIDTVDMARACVEEAYKAGAKEVVVTYRDETIDRFHYQYQDLDTLTTVRDFQIASKLEYFEEGACILNLISRIPGILNGLDVEKVNKHLHAFALKSKKVREYTMLSKTQWCIAAVPNKQWAMQVFPNCKDEEEAVELLWKHILAAVYVDGEKDPIELWTKRDAVFAKRCQILNDFRFQSLHFTNSMGTDLRIGLVEGHLWAGGSEKTPQGISFNANMPTEEIFSVPDFHVAEGIVYASKPLLYNGSLIEDFWLSFEAGKVVDFDAKKGKEALSQLVNFDAGSCRLGEVALVPHNSPISQSGVLFLNTLFDENASCHLALGNAYPTCVENNDTLSEEDFARLGVNVSLVHEDFMFGTADMKVVGTLHDGKKVTIFENGNFVIE</sequence>
<evidence type="ECO:0000256" key="4">
    <source>
        <dbReference type="ARBA" id="ARBA00008236"/>
    </source>
</evidence>
<dbReference type="AlphaFoldDB" id="A0A415PRI0"/>
<dbReference type="RefSeq" id="WP_118365131.1">
    <property type="nucleotide sequence ID" value="NZ_QRPK01000001.1"/>
</dbReference>
<comment type="cofactor">
    <cofactor evidence="3">
        <name>Zn(2+)</name>
        <dbReference type="ChEBI" id="CHEBI:29105"/>
    </cofactor>
</comment>
<keyword evidence="11" id="KW-1185">Reference proteome</keyword>
<dbReference type="GO" id="GO:0046872">
    <property type="term" value="F:metal ion binding"/>
    <property type="evidence" value="ECO:0007669"/>
    <property type="project" value="UniProtKB-KW"/>
</dbReference>
<dbReference type="PRINTS" id="PR00919">
    <property type="entry name" value="THERMOPTASE"/>
</dbReference>
<dbReference type="GO" id="GO:0004177">
    <property type="term" value="F:aminopeptidase activity"/>
    <property type="evidence" value="ECO:0007669"/>
    <property type="project" value="UniProtKB-KW"/>
</dbReference>
<evidence type="ECO:0000256" key="3">
    <source>
        <dbReference type="ARBA" id="ARBA00001947"/>
    </source>
</evidence>
<dbReference type="InterPro" id="IPR035097">
    <property type="entry name" value="M29_N-terminal"/>
</dbReference>
<keyword evidence="6" id="KW-0645">Protease</keyword>
<evidence type="ECO:0000256" key="8">
    <source>
        <dbReference type="ARBA" id="ARBA00022801"/>
    </source>
</evidence>
<organism evidence="10 11">
    <name type="scientific">Amedibacillus dolichus</name>
    <dbReference type="NCBI Taxonomy" id="31971"/>
    <lineage>
        <taxon>Bacteria</taxon>
        <taxon>Bacillati</taxon>
        <taxon>Bacillota</taxon>
        <taxon>Erysipelotrichia</taxon>
        <taxon>Erysipelotrichales</taxon>
        <taxon>Erysipelotrichaceae</taxon>
        <taxon>Amedibacillus</taxon>
    </lineage>
</organism>
<protein>
    <submittedName>
        <fullName evidence="10">Aminopeptidase</fullName>
    </submittedName>
</protein>
<comment type="similarity">
    <text evidence="4">Belongs to the peptidase M29 family.</text>
</comment>
<evidence type="ECO:0000256" key="2">
    <source>
        <dbReference type="ARBA" id="ARBA00001946"/>
    </source>
</evidence>
<dbReference type="Gene3D" id="3.40.1830.10">
    <property type="entry name" value="Thermophilic metalloprotease (M29)"/>
    <property type="match status" value="1"/>
</dbReference>
<keyword evidence="7" id="KW-0479">Metal-binding</keyword>
<proteinExistence type="inferred from homology"/>
<dbReference type="InterPro" id="IPR000787">
    <property type="entry name" value="Peptidase_M29"/>
</dbReference>
<dbReference type="GO" id="GO:0008237">
    <property type="term" value="F:metallopeptidase activity"/>
    <property type="evidence" value="ECO:0007669"/>
    <property type="project" value="UniProtKB-KW"/>
</dbReference>
<name>A0A415PRI0_9FIRM</name>
<dbReference type="InterPro" id="IPR052170">
    <property type="entry name" value="M29_Exopeptidase"/>
</dbReference>
<gene>
    <name evidence="10" type="ORF">DWZ83_00360</name>
</gene>
<evidence type="ECO:0000313" key="11">
    <source>
        <dbReference type="Proteomes" id="UP000284868"/>
    </source>
</evidence>
<dbReference type="Pfam" id="PF02073">
    <property type="entry name" value="Peptidase_M29"/>
    <property type="match status" value="1"/>
</dbReference>
<evidence type="ECO:0000256" key="6">
    <source>
        <dbReference type="ARBA" id="ARBA00022670"/>
    </source>
</evidence>
<comment type="cofactor">
    <cofactor evidence="1">
        <name>Co(2+)</name>
        <dbReference type="ChEBI" id="CHEBI:48828"/>
    </cofactor>
</comment>
<evidence type="ECO:0000256" key="7">
    <source>
        <dbReference type="ARBA" id="ARBA00022723"/>
    </source>
</evidence>
<dbReference type="PANTHER" id="PTHR34448">
    <property type="entry name" value="AMINOPEPTIDASE"/>
    <property type="match status" value="1"/>
</dbReference>
<reference evidence="10 11" key="1">
    <citation type="submission" date="2018-08" db="EMBL/GenBank/DDBJ databases">
        <title>A genome reference for cultivated species of the human gut microbiota.</title>
        <authorList>
            <person name="Zou Y."/>
            <person name="Xue W."/>
            <person name="Luo G."/>
        </authorList>
    </citation>
    <scope>NUCLEOTIDE SEQUENCE [LARGE SCALE GENOMIC DNA]</scope>
    <source>
        <strain evidence="10 11">AF35-6BH</strain>
    </source>
</reference>
<dbReference type="Proteomes" id="UP000284868">
    <property type="component" value="Unassembled WGS sequence"/>
</dbReference>
<keyword evidence="5 10" id="KW-0031">Aminopeptidase</keyword>
<evidence type="ECO:0000256" key="1">
    <source>
        <dbReference type="ARBA" id="ARBA00001941"/>
    </source>
</evidence>
<dbReference type="SUPFAM" id="SSF144052">
    <property type="entry name" value="Thermophilic metalloprotease-like"/>
    <property type="match status" value="1"/>
</dbReference>
<dbReference type="EMBL" id="QRPK01000001">
    <property type="protein sequence ID" value="RHM15367.1"/>
    <property type="molecule type" value="Genomic_DNA"/>
</dbReference>
<dbReference type="OrthoDB" id="9803993at2"/>
<keyword evidence="9" id="KW-0482">Metalloprotease</keyword>
<dbReference type="PANTHER" id="PTHR34448:SF3">
    <property type="entry name" value="AMINOPEPTIDASE AMPS"/>
    <property type="match status" value="1"/>
</dbReference>
<keyword evidence="8" id="KW-0378">Hydrolase</keyword>
<comment type="caution">
    <text evidence="10">The sequence shown here is derived from an EMBL/GenBank/DDBJ whole genome shotgun (WGS) entry which is preliminary data.</text>
</comment>